<dbReference type="KEGG" id="taa:NMY3_01435"/>
<dbReference type="RefSeq" id="WP_196818069.1">
    <property type="nucleotide sequence ID" value="NZ_CP012850.1"/>
</dbReference>
<dbReference type="GeneID" id="60421492"/>
<dbReference type="Proteomes" id="UP000058925">
    <property type="component" value="Chromosome"/>
</dbReference>
<protein>
    <submittedName>
        <fullName evidence="1">Uncharacterized protein</fullName>
    </submittedName>
</protein>
<reference evidence="2" key="1">
    <citation type="submission" date="2015-10" db="EMBL/GenBank/DDBJ databases">
        <title>Niche specialization of a soil ammonia-oxidizing archaeon, Candidatus Nitrosocosmicus oleophilus.</title>
        <authorList>
            <person name="Jung M.-Y."/>
            <person name="Rhee S.-K."/>
        </authorList>
    </citation>
    <scope>NUCLEOTIDE SEQUENCE [LARGE SCALE GENOMIC DNA]</scope>
    <source>
        <strain evidence="2">MY3</strain>
    </source>
</reference>
<name>A0A654LZH7_9ARCH</name>
<organism evidence="1 2">
    <name type="scientific">Candidatus Nitrosocosmicus oleophilus</name>
    <dbReference type="NCBI Taxonomy" id="1353260"/>
    <lineage>
        <taxon>Archaea</taxon>
        <taxon>Nitrososphaerota</taxon>
        <taxon>Nitrososphaeria</taxon>
        <taxon>Nitrososphaerales</taxon>
        <taxon>Nitrososphaeraceae</taxon>
        <taxon>Candidatus Nitrosocosmicus</taxon>
    </lineage>
</organism>
<gene>
    <name evidence="1" type="ORF">NMY3_01435</name>
</gene>
<evidence type="ECO:0000313" key="2">
    <source>
        <dbReference type="Proteomes" id="UP000058925"/>
    </source>
</evidence>
<dbReference type="AlphaFoldDB" id="A0A654LZH7"/>
<dbReference type="EMBL" id="CP012850">
    <property type="protein sequence ID" value="ALI35639.1"/>
    <property type="molecule type" value="Genomic_DNA"/>
</dbReference>
<dbReference type="OrthoDB" id="379953at2157"/>
<keyword evidence="2" id="KW-1185">Reference proteome</keyword>
<sequence length="140" mass="16403">MESFFNKCEIKVLFENKMVGETIQNNYNISHQSNKIEMLEAISSNLVIENFKGKNFEFACALAHSICARHGNIQLVHVKRLKELDLFELVVYYSNFDVIDTERKEQIMFYHSQNKLDFEYLNPAIILQSSNSYLSKIHTD</sequence>
<proteinExistence type="predicted"/>
<accession>A0A654LZH7</accession>
<evidence type="ECO:0000313" key="1">
    <source>
        <dbReference type="EMBL" id="ALI35639.1"/>
    </source>
</evidence>